<organism evidence="1 2">
    <name type="scientific">Vigna angularis var. angularis</name>
    <dbReference type="NCBI Taxonomy" id="157739"/>
    <lineage>
        <taxon>Eukaryota</taxon>
        <taxon>Viridiplantae</taxon>
        <taxon>Streptophyta</taxon>
        <taxon>Embryophyta</taxon>
        <taxon>Tracheophyta</taxon>
        <taxon>Spermatophyta</taxon>
        <taxon>Magnoliopsida</taxon>
        <taxon>eudicotyledons</taxon>
        <taxon>Gunneridae</taxon>
        <taxon>Pentapetalae</taxon>
        <taxon>rosids</taxon>
        <taxon>fabids</taxon>
        <taxon>Fabales</taxon>
        <taxon>Fabaceae</taxon>
        <taxon>Papilionoideae</taxon>
        <taxon>50 kb inversion clade</taxon>
        <taxon>NPAAA clade</taxon>
        <taxon>indigoferoid/millettioid clade</taxon>
        <taxon>Phaseoleae</taxon>
        <taxon>Vigna</taxon>
    </lineage>
</organism>
<proteinExistence type="predicted"/>
<keyword evidence="2" id="KW-1185">Reference proteome</keyword>
<evidence type="ECO:0000313" key="1">
    <source>
        <dbReference type="EMBL" id="BAT97759.1"/>
    </source>
</evidence>
<gene>
    <name evidence="1" type="primary">Vigan.09G129400</name>
    <name evidence="1" type="ORF">VIGAN_09129400</name>
</gene>
<evidence type="ECO:0000313" key="2">
    <source>
        <dbReference type="Proteomes" id="UP000291084"/>
    </source>
</evidence>
<dbReference type="EMBL" id="AP015042">
    <property type="protein sequence ID" value="BAT97759.1"/>
    <property type="molecule type" value="Genomic_DNA"/>
</dbReference>
<protein>
    <submittedName>
        <fullName evidence="1">Uncharacterized protein</fullName>
    </submittedName>
</protein>
<name>A0A0S3SYG0_PHAAN</name>
<dbReference type="Proteomes" id="UP000291084">
    <property type="component" value="Chromosome 9"/>
</dbReference>
<accession>A0A0S3SYG0</accession>
<reference evidence="1 2" key="1">
    <citation type="journal article" date="2015" name="Sci. Rep.">
        <title>The power of single molecule real-time sequencing technology in the de novo assembly of a eukaryotic genome.</title>
        <authorList>
            <person name="Sakai H."/>
            <person name="Naito K."/>
            <person name="Ogiso-Tanaka E."/>
            <person name="Takahashi Y."/>
            <person name="Iseki K."/>
            <person name="Muto C."/>
            <person name="Satou K."/>
            <person name="Teruya K."/>
            <person name="Shiroma A."/>
            <person name="Shimoji M."/>
            <person name="Hirano T."/>
            <person name="Itoh T."/>
            <person name="Kaga A."/>
            <person name="Tomooka N."/>
        </authorList>
    </citation>
    <scope>NUCLEOTIDE SEQUENCE [LARGE SCALE GENOMIC DNA]</scope>
    <source>
        <strain evidence="2">cv. Shumari</strain>
    </source>
</reference>
<dbReference type="AlphaFoldDB" id="A0A0S3SYG0"/>
<sequence>MSHPGLAQRNLSTAQRCNLALSAGFPESSSGPALAPRPAPVLCVKNEKKNNSLMISKTPPTPFLHTLTFKTHTSIIKCSINHQIS</sequence>